<gene>
    <name evidence="2" type="ORF">SAMN05443287_11711</name>
</gene>
<proteinExistence type="predicted"/>
<dbReference type="OrthoDB" id="3398813at2"/>
<sequence>MRLEFNRGTMVRAGIRGVVAAMAMSGLRQATTSLNLVESSPPKSVLEKLAPGLLNRMHRSHQPALLAAAHWGYGLSAGVAFGMLPVHLRRRLWVGPLYGVALLVSYHIGIAPALRIEQRLTDVHEQLALTADHLLYGIVVAGFPRPRGC</sequence>
<dbReference type="AlphaFoldDB" id="A0A1H7DSC2"/>
<accession>A0A1H7DSC2</accession>
<evidence type="ECO:0000313" key="3">
    <source>
        <dbReference type="Proteomes" id="UP000198707"/>
    </source>
</evidence>
<dbReference type="Proteomes" id="UP000198707">
    <property type="component" value="Unassembled WGS sequence"/>
</dbReference>
<organism evidence="2 3">
    <name type="scientific">Micromonospora phaseoli</name>
    <dbReference type="NCBI Taxonomy" id="1144548"/>
    <lineage>
        <taxon>Bacteria</taxon>
        <taxon>Bacillati</taxon>
        <taxon>Actinomycetota</taxon>
        <taxon>Actinomycetes</taxon>
        <taxon>Micromonosporales</taxon>
        <taxon>Micromonosporaceae</taxon>
        <taxon>Micromonospora</taxon>
    </lineage>
</organism>
<reference evidence="3" key="1">
    <citation type="submission" date="2016-10" db="EMBL/GenBank/DDBJ databases">
        <authorList>
            <person name="Varghese N."/>
            <person name="Submissions S."/>
        </authorList>
    </citation>
    <scope>NUCLEOTIDE SEQUENCE [LARGE SCALE GENOMIC DNA]</scope>
    <source>
        <strain evidence="3">CGMCC 4.7038</strain>
    </source>
</reference>
<protein>
    <recommendedName>
        <fullName evidence="4">DUF1440 domain-containing protein</fullName>
    </recommendedName>
</protein>
<feature type="transmembrane region" description="Helical" evidence="1">
    <location>
        <begin position="64"/>
        <end position="86"/>
    </location>
</feature>
<keyword evidence="1" id="KW-0812">Transmembrane</keyword>
<name>A0A1H7DSC2_9ACTN</name>
<keyword evidence="1" id="KW-1133">Transmembrane helix</keyword>
<dbReference type="RefSeq" id="WP_092383194.1">
    <property type="nucleotide sequence ID" value="NZ_BOPI01000033.1"/>
</dbReference>
<keyword evidence="1" id="KW-0472">Membrane</keyword>
<keyword evidence="3" id="KW-1185">Reference proteome</keyword>
<evidence type="ECO:0008006" key="4">
    <source>
        <dbReference type="Google" id="ProtNLM"/>
    </source>
</evidence>
<evidence type="ECO:0000256" key="1">
    <source>
        <dbReference type="SAM" id="Phobius"/>
    </source>
</evidence>
<feature type="transmembrane region" description="Helical" evidence="1">
    <location>
        <begin position="92"/>
        <end position="114"/>
    </location>
</feature>
<evidence type="ECO:0000313" key="2">
    <source>
        <dbReference type="EMBL" id="SEK04636.1"/>
    </source>
</evidence>
<dbReference type="EMBL" id="FNYV01000017">
    <property type="protein sequence ID" value="SEK04636.1"/>
    <property type="molecule type" value="Genomic_DNA"/>
</dbReference>